<keyword evidence="1" id="KW-0472">Membrane</keyword>
<keyword evidence="1" id="KW-0812">Transmembrane</keyword>
<comment type="caution">
    <text evidence="2">The sequence shown here is derived from an EMBL/GenBank/DDBJ whole genome shotgun (WGS) entry which is preliminary data.</text>
</comment>
<proteinExistence type="predicted"/>
<evidence type="ECO:0000256" key="1">
    <source>
        <dbReference type="SAM" id="Phobius"/>
    </source>
</evidence>
<protein>
    <submittedName>
        <fullName evidence="2">Uncharacterized protein</fullName>
    </submittedName>
</protein>
<feature type="transmembrane region" description="Helical" evidence="1">
    <location>
        <begin position="21"/>
        <end position="43"/>
    </location>
</feature>
<reference evidence="2 3" key="1">
    <citation type="submission" date="2023-03" db="EMBL/GenBank/DDBJ databases">
        <title>Paludisphaera mucosa sp. nov. a novel planctomycete from northern fen.</title>
        <authorList>
            <person name="Ivanova A."/>
        </authorList>
    </citation>
    <scope>NUCLEOTIDE SEQUENCE [LARGE SCALE GENOMIC DNA]</scope>
    <source>
        <strain evidence="2 3">Pla2</strain>
    </source>
</reference>
<gene>
    <name evidence="2" type="ORF">PZE19_28320</name>
</gene>
<evidence type="ECO:0000313" key="3">
    <source>
        <dbReference type="Proteomes" id="UP001216907"/>
    </source>
</evidence>
<keyword evidence="3" id="KW-1185">Reference proteome</keyword>
<dbReference type="Proteomes" id="UP001216907">
    <property type="component" value="Unassembled WGS sequence"/>
</dbReference>
<sequence length="108" mass="11455">MAFHYTTEYRLGRRGTVHRTYGGLRALLAIGFDLALALVFGLIEFGLLAAWFGVVAVYRVAVWGVATAFKLAVALLGLPLRLARAVSGSGSGSGRAPAKPALALFEDF</sequence>
<name>A0ABT6FJG7_9BACT</name>
<dbReference type="RefSeq" id="WP_277863963.1">
    <property type="nucleotide sequence ID" value="NZ_JARRAG010000002.1"/>
</dbReference>
<organism evidence="2 3">
    <name type="scientific">Paludisphaera mucosa</name>
    <dbReference type="NCBI Taxonomy" id="3030827"/>
    <lineage>
        <taxon>Bacteria</taxon>
        <taxon>Pseudomonadati</taxon>
        <taxon>Planctomycetota</taxon>
        <taxon>Planctomycetia</taxon>
        <taxon>Isosphaerales</taxon>
        <taxon>Isosphaeraceae</taxon>
        <taxon>Paludisphaera</taxon>
    </lineage>
</organism>
<accession>A0ABT6FJG7</accession>
<dbReference type="EMBL" id="JARRAG010000002">
    <property type="protein sequence ID" value="MDG3007689.1"/>
    <property type="molecule type" value="Genomic_DNA"/>
</dbReference>
<keyword evidence="1" id="KW-1133">Transmembrane helix</keyword>
<evidence type="ECO:0000313" key="2">
    <source>
        <dbReference type="EMBL" id="MDG3007689.1"/>
    </source>
</evidence>
<feature type="transmembrane region" description="Helical" evidence="1">
    <location>
        <begin position="49"/>
        <end position="78"/>
    </location>
</feature>